<evidence type="ECO:0000313" key="4">
    <source>
        <dbReference type="Proteomes" id="UP000055019"/>
    </source>
</evidence>
<feature type="chain" id="PRO_5007627330" evidence="2">
    <location>
        <begin position="23"/>
        <end position="91"/>
    </location>
</feature>
<dbReference type="RefSeq" id="WP_061147821.1">
    <property type="nucleotide sequence ID" value="NZ_FCOM02000012.1"/>
</dbReference>
<dbReference type="OrthoDB" id="9009748at2"/>
<sequence length="91" mass="9337">MKAQVKAVVATVVLSLPIFAFAQSSPTRAQVKSELAQLEKAGYNPMGSDLQYPSNLVAAENQLATNGGNGSAQPHTGYGGTVNTVTQSGSN</sequence>
<protein>
    <submittedName>
        <fullName evidence="3">Membrane protein</fullName>
    </submittedName>
</protein>
<accession>A0A158J308</accession>
<proteinExistence type="predicted"/>
<feature type="compositionally biased region" description="Polar residues" evidence="1">
    <location>
        <begin position="64"/>
        <end position="74"/>
    </location>
</feature>
<dbReference type="Pfam" id="PF13663">
    <property type="entry name" value="DUF4148"/>
    <property type="match status" value="1"/>
</dbReference>
<evidence type="ECO:0000256" key="1">
    <source>
        <dbReference type="SAM" id="MobiDB-lite"/>
    </source>
</evidence>
<comment type="caution">
    <text evidence="3">The sequence shown here is derived from an EMBL/GenBank/DDBJ whole genome shotgun (WGS) entry which is preliminary data.</text>
</comment>
<feature type="compositionally biased region" description="Polar residues" evidence="1">
    <location>
        <begin position="81"/>
        <end position="91"/>
    </location>
</feature>
<feature type="region of interest" description="Disordered" evidence="1">
    <location>
        <begin position="64"/>
        <end position="91"/>
    </location>
</feature>
<name>A0A158J308_9BURK</name>
<keyword evidence="2" id="KW-0732">Signal</keyword>
<gene>
    <name evidence="3" type="ORF">AWB74_03326</name>
</gene>
<dbReference type="EMBL" id="FCOM02000012">
    <property type="protein sequence ID" value="SAL63238.1"/>
    <property type="molecule type" value="Genomic_DNA"/>
</dbReference>
<feature type="signal peptide" evidence="2">
    <location>
        <begin position="1"/>
        <end position="22"/>
    </location>
</feature>
<reference evidence="3" key="1">
    <citation type="submission" date="2016-01" db="EMBL/GenBank/DDBJ databases">
        <authorList>
            <person name="Peeters C."/>
        </authorList>
    </citation>
    <scope>NUCLEOTIDE SEQUENCE [LARGE SCALE GENOMIC DNA]</scope>
    <source>
        <strain evidence="3">LMG 29317</strain>
    </source>
</reference>
<dbReference type="AlphaFoldDB" id="A0A158J308"/>
<evidence type="ECO:0000256" key="2">
    <source>
        <dbReference type="SAM" id="SignalP"/>
    </source>
</evidence>
<dbReference type="Proteomes" id="UP000055019">
    <property type="component" value="Unassembled WGS sequence"/>
</dbReference>
<keyword evidence="4" id="KW-1185">Reference proteome</keyword>
<organism evidence="3 4">
    <name type="scientific">Caballeronia arvi</name>
    <dbReference type="NCBI Taxonomy" id="1777135"/>
    <lineage>
        <taxon>Bacteria</taxon>
        <taxon>Pseudomonadati</taxon>
        <taxon>Pseudomonadota</taxon>
        <taxon>Betaproteobacteria</taxon>
        <taxon>Burkholderiales</taxon>
        <taxon>Burkholderiaceae</taxon>
        <taxon>Caballeronia</taxon>
    </lineage>
</organism>
<evidence type="ECO:0000313" key="3">
    <source>
        <dbReference type="EMBL" id="SAL63238.1"/>
    </source>
</evidence>
<dbReference type="InterPro" id="IPR025421">
    <property type="entry name" value="DUF4148"/>
</dbReference>